<accession>A0A1D7XFN7</accession>
<evidence type="ECO:0000313" key="1">
    <source>
        <dbReference type="EMBL" id="AOQ27364.1"/>
    </source>
</evidence>
<dbReference type="Proteomes" id="UP000225358">
    <property type="component" value="Segment"/>
</dbReference>
<keyword evidence="2" id="KW-1185">Reference proteome</keyword>
<dbReference type="EMBL" id="KX552041">
    <property type="protein sequence ID" value="AOQ27364.1"/>
    <property type="molecule type" value="Genomic_DNA"/>
</dbReference>
<gene>
    <name evidence="1" type="ORF">ESCO13_00235</name>
</gene>
<evidence type="ECO:0000313" key="2">
    <source>
        <dbReference type="Proteomes" id="UP000225358"/>
    </source>
</evidence>
<reference evidence="1" key="1">
    <citation type="submission" date="2017-02" db="EMBL/GenBank/DDBJ databases">
        <title>Complete genome sequence of two Escherichia coli phages, vB_EcoM_ ESCO5 and vB_EcoM_ESCO13, which are related to phAPEC8.</title>
        <authorList>
            <person name="Trotereau A."/>
            <person name="Gonnet M."/>
            <person name="Viardot A."/>
            <person name="Lalmanach A.-C."/>
            <person name="Guabiraba R."/>
            <person name="Chanteloup N."/>
            <person name="Schouler C."/>
        </authorList>
    </citation>
    <scope>NUCLEOTIDE SEQUENCE [LARGE SCALE GENOMIC DNA]</scope>
</reference>
<protein>
    <submittedName>
        <fullName evidence="1">Uncharacterized protein</fullName>
    </submittedName>
</protein>
<proteinExistence type="predicted"/>
<organism evidence="1 2">
    <name type="scientific">Escherichia phage ESCO13</name>
    <dbReference type="NCBI Taxonomy" id="1881104"/>
    <lineage>
        <taxon>Viruses</taxon>
        <taxon>Duplodnaviria</taxon>
        <taxon>Heunggongvirae</taxon>
        <taxon>Uroviricota</taxon>
        <taxon>Caudoviricetes</taxon>
        <taxon>Stephanstirmvirinae</taxon>
        <taxon>Phapecoctavirus</taxon>
        <taxon>Phapecoctavirus ESCO13</taxon>
    </lineage>
</organism>
<name>A0A1D7XFN7_9CAUD</name>
<sequence>MFFDANSLFVSTAGQSAVNAEFEEREEWIDNHNYDPSNLNWCSLDVGNLSRDNALRAYYSVYTVDNLYQYYVFRSLIVNLNLAGRLKNNKAFTLGHYIPFRKGGVHFPCNWIIQTRKENSLAGDTMPRFKDKWTWEKQMGYINAHLPPNLKEPYASRAKEMMRIVKSFY</sequence>